<evidence type="ECO:0000259" key="2">
    <source>
        <dbReference type="PROSITE" id="PS50887"/>
    </source>
</evidence>
<keyword evidence="4" id="KW-1185">Reference proteome</keyword>
<dbReference type="SUPFAM" id="SSF55073">
    <property type="entry name" value="Nucleotide cyclase"/>
    <property type="match status" value="1"/>
</dbReference>
<dbReference type="InterPro" id="IPR029787">
    <property type="entry name" value="Nucleotide_cyclase"/>
</dbReference>
<dbReference type="NCBIfam" id="TIGR00254">
    <property type="entry name" value="GGDEF"/>
    <property type="match status" value="1"/>
</dbReference>
<accession>A0A939C3H0</accession>
<dbReference type="AlphaFoldDB" id="A0A939C3H0"/>
<evidence type="ECO:0000313" key="4">
    <source>
        <dbReference type="Proteomes" id="UP000663792"/>
    </source>
</evidence>
<feature type="transmembrane region" description="Helical" evidence="1">
    <location>
        <begin position="184"/>
        <end position="203"/>
    </location>
</feature>
<dbReference type="PANTHER" id="PTHR46663:SF4">
    <property type="entry name" value="DIGUANYLATE CYCLASE DGCT-RELATED"/>
    <property type="match status" value="1"/>
</dbReference>
<feature type="transmembrane region" description="Helical" evidence="1">
    <location>
        <begin position="62"/>
        <end position="90"/>
    </location>
</feature>
<dbReference type="Proteomes" id="UP000663792">
    <property type="component" value="Unassembled WGS sequence"/>
</dbReference>
<keyword evidence="1" id="KW-0812">Transmembrane</keyword>
<dbReference type="Gene3D" id="3.30.70.270">
    <property type="match status" value="1"/>
</dbReference>
<comment type="caution">
    <text evidence="3">The sequence shown here is derived from an EMBL/GenBank/DDBJ whole genome shotgun (WGS) entry which is preliminary data.</text>
</comment>
<dbReference type="InterPro" id="IPR043128">
    <property type="entry name" value="Rev_trsase/Diguanyl_cyclase"/>
</dbReference>
<dbReference type="InterPro" id="IPR052163">
    <property type="entry name" value="DGC-Regulatory_Protein"/>
</dbReference>
<dbReference type="EMBL" id="JAERWK010000023">
    <property type="protein sequence ID" value="MBM9469092.1"/>
    <property type="molecule type" value="Genomic_DNA"/>
</dbReference>
<dbReference type="PROSITE" id="PS50887">
    <property type="entry name" value="GGDEF"/>
    <property type="match status" value="1"/>
</dbReference>
<keyword evidence="1" id="KW-0472">Membrane</keyword>
<feature type="transmembrane region" description="Helical" evidence="1">
    <location>
        <begin position="141"/>
        <end position="164"/>
    </location>
</feature>
<dbReference type="CDD" id="cd01949">
    <property type="entry name" value="GGDEF"/>
    <property type="match status" value="1"/>
</dbReference>
<reference evidence="3" key="1">
    <citation type="submission" date="2021-01" db="EMBL/GenBank/DDBJ databases">
        <title>YIM 132084 draft genome.</title>
        <authorList>
            <person name="An D."/>
        </authorList>
    </citation>
    <scope>NUCLEOTIDE SEQUENCE</scope>
    <source>
        <strain evidence="3">YIM 132084</strain>
    </source>
</reference>
<feature type="domain" description="GGDEF" evidence="2">
    <location>
        <begin position="262"/>
        <end position="395"/>
    </location>
</feature>
<dbReference type="Pfam" id="PF00990">
    <property type="entry name" value="GGDEF"/>
    <property type="match status" value="1"/>
</dbReference>
<dbReference type="SMART" id="SM00267">
    <property type="entry name" value="GGDEF"/>
    <property type="match status" value="1"/>
</dbReference>
<dbReference type="InterPro" id="IPR000160">
    <property type="entry name" value="GGDEF_dom"/>
</dbReference>
<dbReference type="RefSeq" id="WP_205262052.1">
    <property type="nucleotide sequence ID" value="NZ_JAERWK010000023.1"/>
</dbReference>
<protein>
    <submittedName>
        <fullName evidence="3">Diguanylate cyclase</fullName>
    </submittedName>
</protein>
<feature type="transmembrane region" description="Helical" evidence="1">
    <location>
        <begin position="110"/>
        <end position="129"/>
    </location>
</feature>
<proteinExistence type="predicted"/>
<evidence type="ECO:0000313" key="3">
    <source>
        <dbReference type="EMBL" id="MBM9469092.1"/>
    </source>
</evidence>
<organism evidence="3 4">
    <name type="scientific">Nakamurella leprariae</name>
    <dbReference type="NCBI Taxonomy" id="2803911"/>
    <lineage>
        <taxon>Bacteria</taxon>
        <taxon>Bacillati</taxon>
        <taxon>Actinomycetota</taxon>
        <taxon>Actinomycetes</taxon>
        <taxon>Nakamurellales</taxon>
        <taxon>Nakamurellaceae</taxon>
        <taxon>Nakamurella</taxon>
    </lineage>
</organism>
<sequence>MILVGVLGVVVGFTLLFLSRPEPSLPDLLRTPGFVLLAALVAFTDCYRLVPWLRDVRFRPGYPWSVVLSLAAVIAFGPAAVVLLALSGVVDALIGQRRNRRRAWVNLIKFGWLALGVAGVNELILLILGTPLPRESGQVGGMVLAGVLLAVTVMAGYVVLRGVLAWAADPVEWRTELAAAPRTARVWGISLLVSPLLAAMALWNPMTLPLVAVAVVAVHEVSASVVRTAVQAGTDPLTGLPNRQSFHRELRRRIAQLARKGRPVGVIVVDLDGFKAVNDTFGHLVGDEVLAAVGRRLAEAAGPRDLVARIGGDEFAVLAAPGTVSRGVRTLADQLGAAIERPLQLTEVRLELGGSVGWSITDDPAADPADLLHGADQAMYRNKREHRRLPVSVGPVHRYDVDGRVVSGAVTGSAALPDGWGRPMWSVSPQGGASAGSLIWSALRPPAVAPAGGVDAVDVTRDGVRRGGGLR</sequence>
<evidence type="ECO:0000256" key="1">
    <source>
        <dbReference type="SAM" id="Phobius"/>
    </source>
</evidence>
<gene>
    <name evidence="3" type="ORF">JL106_17535</name>
</gene>
<keyword evidence="1" id="KW-1133">Transmembrane helix</keyword>
<name>A0A939C3H0_9ACTN</name>
<dbReference type="PANTHER" id="PTHR46663">
    <property type="entry name" value="DIGUANYLATE CYCLASE DGCT-RELATED"/>
    <property type="match status" value="1"/>
</dbReference>